<comment type="caution">
    <text evidence="1">The sequence shown here is derived from an EMBL/GenBank/DDBJ whole genome shotgun (WGS) entry which is preliminary data.</text>
</comment>
<reference evidence="1" key="1">
    <citation type="submission" date="2021-03" db="EMBL/GenBank/DDBJ databases">
        <authorList>
            <person name="Tagirdzhanova G."/>
        </authorList>
    </citation>
    <scope>NUCLEOTIDE SEQUENCE</scope>
</reference>
<evidence type="ECO:0000313" key="2">
    <source>
        <dbReference type="Proteomes" id="UP000664203"/>
    </source>
</evidence>
<gene>
    <name evidence="1" type="ORF">ALECFALPRED_004321</name>
</gene>
<proteinExistence type="predicted"/>
<name>A0A8H3FUQ4_9LECA</name>
<dbReference type="AlphaFoldDB" id="A0A8H3FUQ4"/>
<dbReference type="OrthoDB" id="438641at2759"/>
<accession>A0A8H3FUQ4</accession>
<keyword evidence="2" id="KW-1185">Reference proteome</keyword>
<sequence>MEKSLAIELEEMEKEGLLIKDTTDSNLSHLDSNFGVVYQVAYPFIPKVFLSRSDELIQSNKKEIEAEAKAAFSGCSLRPTLGIFATRDIPEGFPFLIDTTVLAAADKRARTGKAVEILR</sequence>
<dbReference type="EMBL" id="CAJPDR010000268">
    <property type="protein sequence ID" value="CAF9929432.1"/>
    <property type="molecule type" value="Genomic_DNA"/>
</dbReference>
<evidence type="ECO:0000313" key="1">
    <source>
        <dbReference type="EMBL" id="CAF9929432.1"/>
    </source>
</evidence>
<protein>
    <submittedName>
        <fullName evidence="1">Uncharacterized protein</fullName>
    </submittedName>
</protein>
<dbReference type="Proteomes" id="UP000664203">
    <property type="component" value="Unassembled WGS sequence"/>
</dbReference>
<organism evidence="1 2">
    <name type="scientific">Alectoria fallacina</name>
    <dbReference type="NCBI Taxonomy" id="1903189"/>
    <lineage>
        <taxon>Eukaryota</taxon>
        <taxon>Fungi</taxon>
        <taxon>Dikarya</taxon>
        <taxon>Ascomycota</taxon>
        <taxon>Pezizomycotina</taxon>
        <taxon>Lecanoromycetes</taxon>
        <taxon>OSLEUM clade</taxon>
        <taxon>Lecanoromycetidae</taxon>
        <taxon>Lecanorales</taxon>
        <taxon>Lecanorineae</taxon>
        <taxon>Parmeliaceae</taxon>
        <taxon>Alectoria</taxon>
    </lineage>
</organism>